<keyword evidence="2" id="KW-1185">Reference proteome</keyword>
<comment type="caution">
    <text evidence="1">The sequence shown here is derived from an EMBL/GenBank/DDBJ whole genome shotgun (WGS) entry which is preliminary data.</text>
</comment>
<gene>
    <name evidence="1" type="ORF">QWY31_01555</name>
</gene>
<evidence type="ECO:0000313" key="1">
    <source>
        <dbReference type="EMBL" id="MDN4164163.1"/>
    </source>
</evidence>
<organism evidence="1 2">
    <name type="scientific">Shiella aurantiaca</name>
    <dbReference type="NCBI Taxonomy" id="3058365"/>
    <lineage>
        <taxon>Bacteria</taxon>
        <taxon>Pseudomonadati</taxon>
        <taxon>Bacteroidota</taxon>
        <taxon>Cytophagia</taxon>
        <taxon>Cytophagales</taxon>
        <taxon>Shiellaceae</taxon>
        <taxon>Shiella</taxon>
    </lineage>
</organism>
<evidence type="ECO:0000313" key="2">
    <source>
        <dbReference type="Proteomes" id="UP001168552"/>
    </source>
</evidence>
<accession>A0ABT8F1J0</accession>
<dbReference type="PANTHER" id="PTHR39473:SF1">
    <property type="entry name" value="DINB-LIKE DOMAIN-CONTAINING PROTEIN"/>
    <property type="match status" value="1"/>
</dbReference>
<dbReference type="SUPFAM" id="SSF109854">
    <property type="entry name" value="DinB/YfiT-like putative metalloenzymes"/>
    <property type="match status" value="1"/>
</dbReference>
<proteinExistence type="predicted"/>
<dbReference type="Proteomes" id="UP001168552">
    <property type="component" value="Unassembled WGS sequence"/>
</dbReference>
<dbReference type="PANTHER" id="PTHR39473">
    <property type="match status" value="1"/>
</dbReference>
<name>A0ABT8F1J0_9BACT</name>
<sequence>MSANSFHHLKEASVQIVDQLIDLLKKLNDEQYASLLPVLHGNSIGKHMRHVLEFYEALFSSLAVGSINYDKRKRDLLLETSTQEAIQQIEKIKTLLSGLHTDSTLLLRASFLANEEDEVEIVSSVSRELAYNVEHAVHHMAIMQIALNAHLPEIDLPSHFGLAVSTQKHLQQQVGKA</sequence>
<protein>
    <submittedName>
        <fullName evidence="1">DinB family protein</fullName>
    </submittedName>
</protein>
<dbReference type="InterPro" id="IPR034660">
    <property type="entry name" value="DinB/YfiT-like"/>
</dbReference>
<reference evidence="1" key="1">
    <citation type="submission" date="2023-06" db="EMBL/GenBank/DDBJ databases">
        <title>Cytophagales bacterium Strain LB-30, isolated from soil.</title>
        <authorList>
            <person name="Liu B."/>
        </authorList>
    </citation>
    <scope>NUCLEOTIDE SEQUENCE</scope>
    <source>
        <strain evidence="1">LB-30</strain>
    </source>
</reference>
<dbReference type="RefSeq" id="WP_320002690.1">
    <property type="nucleotide sequence ID" value="NZ_JAUHJS010000001.1"/>
</dbReference>
<dbReference type="Gene3D" id="1.20.120.450">
    <property type="entry name" value="dinb family like domain"/>
    <property type="match status" value="1"/>
</dbReference>
<dbReference type="EMBL" id="JAUHJS010000001">
    <property type="protein sequence ID" value="MDN4164163.1"/>
    <property type="molecule type" value="Genomic_DNA"/>
</dbReference>